<dbReference type="PANTHER" id="PTHR33164:SF64">
    <property type="entry name" value="TRANSCRIPTIONAL REGULATOR SLYA"/>
    <property type="match status" value="1"/>
</dbReference>
<protein>
    <submittedName>
        <fullName evidence="5">DNA-binding transcriptional regulator, MarR family</fullName>
    </submittedName>
</protein>
<dbReference type="PROSITE" id="PS50995">
    <property type="entry name" value="HTH_MARR_2"/>
    <property type="match status" value="1"/>
</dbReference>
<dbReference type="SUPFAM" id="SSF46785">
    <property type="entry name" value="Winged helix' DNA-binding domain"/>
    <property type="match status" value="1"/>
</dbReference>
<dbReference type="GO" id="GO:0006950">
    <property type="term" value="P:response to stress"/>
    <property type="evidence" value="ECO:0007669"/>
    <property type="project" value="TreeGrafter"/>
</dbReference>
<dbReference type="Proteomes" id="UP000198984">
    <property type="component" value="Unassembled WGS sequence"/>
</dbReference>
<evidence type="ECO:0000259" key="4">
    <source>
        <dbReference type="PROSITE" id="PS50995"/>
    </source>
</evidence>
<dbReference type="OrthoDB" id="996843at2"/>
<dbReference type="InterPro" id="IPR000835">
    <property type="entry name" value="HTH_MarR-typ"/>
</dbReference>
<gene>
    <name evidence="5" type="ORF">SAMN04488505_104385</name>
</gene>
<evidence type="ECO:0000256" key="2">
    <source>
        <dbReference type="ARBA" id="ARBA00023125"/>
    </source>
</evidence>
<keyword evidence="3" id="KW-0804">Transcription</keyword>
<evidence type="ECO:0000256" key="3">
    <source>
        <dbReference type="ARBA" id="ARBA00023163"/>
    </source>
</evidence>
<dbReference type="InterPro" id="IPR036390">
    <property type="entry name" value="WH_DNA-bd_sf"/>
</dbReference>
<keyword evidence="1" id="KW-0805">Transcription regulation</keyword>
<accession>A0A1H7YBG0</accession>
<keyword evidence="2 5" id="KW-0238">DNA-binding</keyword>
<name>A0A1H7YBG0_9BACT</name>
<dbReference type="STRING" id="573321.SAMN04488505_104385"/>
<dbReference type="Gene3D" id="1.10.10.10">
    <property type="entry name" value="Winged helix-like DNA-binding domain superfamily/Winged helix DNA-binding domain"/>
    <property type="match status" value="1"/>
</dbReference>
<dbReference type="AlphaFoldDB" id="A0A1H7YBG0"/>
<dbReference type="RefSeq" id="WP_089915328.1">
    <property type="nucleotide sequence ID" value="NZ_FOBB01000004.1"/>
</dbReference>
<dbReference type="SMART" id="SM00347">
    <property type="entry name" value="HTH_MARR"/>
    <property type="match status" value="1"/>
</dbReference>
<dbReference type="PANTHER" id="PTHR33164">
    <property type="entry name" value="TRANSCRIPTIONAL REGULATOR, MARR FAMILY"/>
    <property type="match status" value="1"/>
</dbReference>
<evidence type="ECO:0000256" key="1">
    <source>
        <dbReference type="ARBA" id="ARBA00023015"/>
    </source>
</evidence>
<dbReference type="Pfam" id="PF01047">
    <property type="entry name" value="MarR"/>
    <property type="match status" value="1"/>
</dbReference>
<dbReference type="GO" id="GO:0003700">
    <property type="term" value="F:DNA-binding transcription factor activity"/>
    <property type="evidence" value="ECO:0007669"/>
    <property type="project" value="InterPro"/>
</dbReference>
<dbReference type="InterPro" id="IPR036388">
    <property type="entry name" value="WH-like_DNA-bd_sf"/>
</dbReference>
<proteinExistence type="predicted"/>
<organism evidence="5 6">
    <name type="scientific">Chitinophaga rupis</name>
    <dbReference type="NCBI Taxonomy" id="573321"/>
    <lineage>
        <taxon>Bacteria</taxon>
        <taxon>Pseudomonadati</taxon>
        <taxon>Bacteroidota</taxon>
        <taxon>Chitinophagia</taxon>
        <taxon>Chitinophagales</taxon>
        <taxon>Chitinophagaceae</taxon>
        <taxon>Chitinophaga</taxon>
    </lineage>
</organism>
<feature type="domain" description="HTH marR-type" evidence="4">
    <location>
        <begin position="7"/>
        <end position="145"/>
    </location>
</feature>
<sequence length="151" mass="17639">MNTTNNITELARDLTRSVREMRSIMRLHIQAKLREYQFDISFELLEILAYLWRQDGVNQQEIADIIIKDKSSTTYLIDNLVKRNLVVRTADENDRRNKLIFLTKEGKQLQKQFNPLITEMYETATAGISSGVMEKAIVMLNKMNDNLKQTL</sequence>
<keyword evidence="6" id="KW-1185">Reference proteome</keyword>
<evidence type="ECO:0000313" key="5">
    <source>
        <dbReference type="EMBL" id="SEM43313.1"/>
    </source>
</evidence>
<reference evidence="5 6" key="1">
    <citation type="submission" date="2016-10" db="EMBL/GenBank/DDBJ databases">
        <authorList>
            <person name="de Groot N.N."/>
        </authorList>
    </citation>
    <scope>NUCLEOTIDE SEQUENCE [LARGE SCALE GENOMIC DNA]</scope>
    <source>
        <strain evidence="5 6">DSM 21039</strain>
    </source>
</reference>
<dbReference type="PRINTS" id="PR00598">
    <property type="entry name" value="HTHMARR"/>
</dbReference>
<dbReference type="GO" id="GO:0003677">
    <property type="term" value="F:DNA binding"/>
    <property type="evidence" value="ECO:0007669"/>
    <property type="project" value="UniProtKB-KW"/>
</dbReference>
<dbReference type="InterPro" id="IPR039422">
    <property type="entry name" value="MarR/SlyA-like"/>
</dbReference>
<dbReference type="EMBL" id="FOBB01000004">
    <property type="protein sequence ID" value="SEM43313.1"/>
    <property type="molecule type" value="Genomic_DNA"/>
</dbReference>
<evidence type="ECO:0000313" key="6">
    <source>
        <dbReference type="Proteomes" id="UP000198984"/>
    </source>
</evidence>